<dbReference type="Proteomes" id="UP000007799">
    <property type="component" value="Unassembled WGS sequence"/>
</dbReference>
<feature type="region of interest" description="Disordered" evidence="2">
    <location>
        <begin position="859"/>
        <end position="947"/>
    </location>
</feature>
<dbReference type="Pfam" id="PF02493">
    <property type="entry name" value="MORN"/>
    <property type="match status" value="2"/>
</dbReference>
<name>F2U8G0_SALR5</name>
<feature type="compositionally biased region" description="Gly residues" evidence="2">
    <location>
        <begin position="1047"/>
        <end position="1056"/>
    </location>
</feature>
<dbReference type="GeneID" id="16075073"/>
<feature type="region of interest" description="Disordered" evidence="2">
    <location>
        <begin position="538"/>
        <end position="657"/>
    </location>
</feature>
<feature type="compositionally biased region" description="Low complexity" evidence="2">
    <location>
        <begin position="1276"/>
        <end position="1289"/>
    </location>
</feature>
<dbReference type="EMBL" id="GL832964">
    <property type="protein sequence ID" value="EGD72668.1"/>
    <property type="molecule type" value="Genomic_DNA"/>
</dbReference>
<dbReference type="InParanoid" id="F2U8G0"/>
<evidence type="ECO:0000256" key="2">
    <source>
        <dbReference type="SAM" id="MobiDB-lite"/>
    </source>
</evidence>
<feature type="region of interest" description="Disordered" evidence="2">
    <location>
        <begin position="326"/>
        <end position="399"/>
    </location>
</feature>
<organism evidence="4">
    <name type="scientific">Salpingoeca rosetta (strain ATCC 50818 / BSB-021)</name>
    <dbReference type="NCBI Taxonomy" id="946362"/>
    <lineage>
        <taxon>Eukaryota</taxon>
        <taxon>Choanoflagellata</taxon>
        <taxon>Craspedida</taxon>
        <taxon>Salpingoecidae</taxon>
        <taxon>Salpingoeca</taxon>
    </lineage>
</organism>
<gene>
    <name evidence="3" type="ORF">PTSG_04399</name>
</gene>
<feature type="region of interest" description="Disordered" evidence="2">
    <location>
        <begin position="2062"/>
        <end position="2102"/>
    </location>
</feature>
<proteinExistence type="predicted"/>
<dbReference type="RefSeq" id="XP_004994491.1">
    <property type="nucleotide sequence ID" value="XM_004994434.1"/>
</dbReference>
<dbReference type="SMART" id="SM00698">
    <property type="entry name" value="MORN"/>
    <property type="match status" value="2"/>
</dbReference>
<feature type="region of interest" description="Disordered" evidence="2">
    <location>
        <begin position="1264"/>
        <end position="1325"/>
    </location>
</feature>
<feature type="compositionally biased region" description="Basic and acidic residues" evidence="2">
    <location>
        <begin position="646"/>
        <end position="657"/>
    </location>
</feature>
<feature type="compositionally biased region" description="Low complexity" evidence="2">
    <location>
        <begin position="1130"/>
        <end position="1142"/>
    </location>
</feature>
<feature type="compositionally biased region" description="Low complexity" evidence="2">
    <location>
        <begin position="556"/>
        <end position="575"/>
    </location>
</feature>
<feature type="compositionally biased region" description="Gly residues" evidence="2">
    <location>
        <begin position="1015"/>
        <end position="1026"/>
    </location>
</feature>
<feature type="region of interest" description="Disordered" evidence="2">
    <location>
        <begin position="1077"/>
        <end position="1150"/>
    </location>
</feature>
<keyword evidence="4" id="KW-1185">Reference proteome</keyword>
<feature type="compositionally biased region" description="Polar residues" evidence="2">
    <location>
        <begin position="350"/>
        <end position="360"/>
    </location>
</feature>
<feature type="compositionally biased region" description="Low complexity" evidence="2">
    <location>
        <begin position="904"/>
        <end position="922"/>
    </location>
</feature>
<feature type="compositionally biased region" description="Gly residues" evidence="2">
    <location>
        <begin position="1290"/>
        <end position="1300"/>
    </location>
</feature>
<dbReference type="InterPro" id="IPR027417">
    <property type="entry name" value="P-loop_NTPase"/>
</dbReference>
<feature type="region of interest" description="Disordered" evidence="2">
    <location>
        <begin position="988"/>
        <end position="1061"/>
    </location>
</feature>
<evidence type="ECO:0000256" key="1">
    <source>
        <dbReference type="ARBA" id="ARBA00022737"/>
    </source>
</evidence>
<dbReference type="SUPFAM" id="SSF52540">
    <property type="entry name" value="P-loop containing nucleoside triphosphate hydrolases"/>
    <property type="match status" value="1"/>
</dbReference>
<feature type="compositionally biased region" description="Low complexity" evidence="2">
    <location>
        <begin position="380"/>
        <end position="399"/>
    </location>
</feature>
<feature type="compositionally biased region" description="Low complexity" evidence="2">
    <location>
        <begin position="878"/>
        <end position="889"/>
    </location>
</feature>
<dbReference type="Gene3D" id="3.40.50.300">
    <property type="entry name" value="P-loop containing nucleotide triphosphate hydrolases"/>
    <property type="match status" value="1"/>
</dbReference>
<evidence type="ECO:0000313" key="4">
    <source>
        <dbReference type="Proteomes" id="UP000007799"/>
    </source>
</evidence>
<feature type="compositionally biased region" description="Basic residues" evidence="2">
    <location>
        <begin position="989"/>
        <end position="998"/>
    </location>
</feature>
<protein>
    <submittedName>
        <fullName evidence="3">Uncharacterized protein</fullName>
    </submittedName>
</protein>
<evidence type="ECO:0000313" key="3">
    <source>
        <dbReference type="EMBL" id="EGD72668.1"/>
    </source>
</evidence>
<keyword evidence="1" id="KW-0677">Repeat</keyword>
<sequence>MADDVGCCGSGEDTPMTFKEGEVVKRLEPWVAEEPLQLTTAQLKYDEAQAKLAGNKTPAAEDQVLYWGERDDQDRPHGFGRCLFLGTLDAYSGEWRHGQFCGLGLYRYNNHNRSTYAGYFGKGKPHGLGCFMNMGRNESSIHSSSLEQATSDLQSTGGHLKLERLDFETKRVLAGRFHKGAFAVHEQEPSAYSTALKVQRDAIQLETWINQALGGTDEEEEQDNAKTRANPRPKHDPTMPDYFDGTSHMDMAHLTPGETSQLLRLLHRCAVCCNLGFYGPEKREEITRGKTYRQWFNRGFELVQSLPAVLSSNGTGLELDTSAYVGGGAHSSSSRGGSGGRKGRTRHALDSTSSYSGQHDSTSASSATHTGTTGSGTGTGTSTASTATGASSSLSSSSAAPTLGARVSSVSMHVEDAQGLPVMLCMRDAYRYKVTPAGAELRDPYIGAERFIITFLSPPLGQDVSEHALRQRASLVSVDFVLKLLGAQVQVVVTGHSYGGLMARIFTERVLDALEPSPEYVASVTAKTSLGLFGGMFAGKRQQGDEHDDDAQGVPTSTTAGLSSSSSPTAPLTGAARRRDSNRTSNRSSQRYSAVAGQRDGATTAAGTDGSTTGTGSAATGNTSGGAGTTTGSTATTTSSANGGGDDEHGSEEARAGELPEHLKLAQGLYCVTFGAPPLPTRRKTLRTDWMLWARAHVHQVYSTQDRVPYIACAVARRESSQRKLHRVLCQHRAVAAQWDVQEYLDELDVRRYREPVHVHQQTLREVTNTVKAGLMGVSVWILDEEDSSGDGVLQLGTPAKLESIWARTGSSVSTKITRIFSRKKDIDMYLKICSSLQYHSIATYAEHIGNEVQLRQAMTPTPPTAGKTRLLAGNGPAAAAATATATATGKKQEDGGGDGSENTPGAATTATEATTATTSALAPPPRSASVTSGAGTDAADESWRPRPGLDVEITKKVVHLKDRTLHLCLYGWNLSHIRRIDVLTPQHGTRRDHHGRHSEHAAQHQQQGDATGSSGVGSGSGNGGGGEHDGVSMQDRHNHHRKKGSDGGGGGGGGYDHGDSGSGAQHVICFREFGADDDGNARESMVGGGDGQVAQQSAQHSHQSPQQNRSSRSAGTLPGAKVLTKQSSTAGTQHQKQQQEGQADKDSEGDIVLVDVYRDESQLDIDMELNYSSQASSILGIQAFGASVACKLTDKVVDLRITSVFSVQVIPITADELTSNSEKVKLSEFFYLKPSDELARMLFLRMVLLRQAHLRHKRLVAETEAKEKEKERDAQATANTNATAATQGSGDGNGSGGGGGEEKKQTTNKSKKSKDTGGGGDGGMLARVGASEWNDFWTRVEEVIEHDAMFIDEARSYNSLLSILYRWEHWDTTKALVDDETELSGQGVSSGHETHHVLRRRWELQNRAREYWRIVASTYRVSVQHQNATPDSITLREQYKDVNRVKLKNLYLSAKQCELLHSLLATAWPDHVDNILLPAPRGSEDEMQPPMEYLFGELGSYAFDAGADKRASLMSAIEKMKEVDDRTLKTNEPHMMNLLYEMEDLVDLFSTFFDGRIILHETRRGGSRNTDTMLTALAEWPTNAFLSVVRVMAGLMPSEAEEEMPAYHVGARHGTQMALPSSKTGFAKKCAARLHFRKRRRRFAAISDIGERELGPLTTKLTLLSRFLPDTEDNRVRKPEDVAEELLEAMTISDVDKPKQRAHGVDEKYIDYEGLLFALDPQNDLGNFKSEGCRRVCESFRKKLPEAGILPAQRSNSKCKAYMDNSFSYNTICQWIRGVTGIRRPLSLSLTKLPIIAVVGPQQAGKSTILKQLGFEAQIYHYSGSTKVFDAFPLGTCGAFIVDCFGRNEALERDHHQLNERARQGQFDKFINTTQAQDSHYVFRRAVDMYLPSLLRLAQYIVVALPATDGFRDWNTGFEQMALLLQHSSAPVCFLNTKFDLALDEGFAQFSNRDQCYEKCASILSARYRNFAKRLPGRDMMARLFFRKQESNLDVMREAEDHPALRHILWSQDDLRIHLRSICVTHLNLDPELVDLGLGMDSAEFRSTNISLPAMHSLSVGAGSTGHSRADSSGAGDGAGNGNGVKNLNVDGEQQEPASHV</sequence>
<feature type="compositionally biased region" description="Low complexity" evidence="2">
    <location>
        <begin position="583"/>
        <end position="593"/>
    </location>
</feature>
<accession>F2U8G0</accession>
<reference evidence="3" key="1">
    <citation type="submission" date="2009-08" db="EMBL/GenBank/DDBJ databases">
        <title>Annotation of Salpingoeca rosetta.</title>
        <authorList>
            <consortium name="The Broad Institute Genome Sequencing Platform"/>
            <person name="Russ C."/>
            <person name="Cuomo C."/>
            <person name="Burger G."/>
            <person name="Gray M.W."/>
            <person name="Holland P.W.H."/>
            <person name="King N."/>
            <person name="Lang F.B.F."/>
            <person name="Roger A.J."/>
            <person name="Ruiz-Trillo I."/>
            <person name="Young S.K."/>
            <person name="Zeng Q."/>
            <person name="Gargeya S."/>
            <person name="Alvarado L."/>
            <person name="Berlin A."/>
            <person name="Chapman S.B."/>
            <person name="Chen Z."/>
            <person name="Freedman E."/>
            <person name="Gellesch M."/>
            <person name="Goldberg J."/>
            <person name="Griggs A."/>
            <person name="Gujja S."/>
            <person name="Heilman E."/>
            <person name="Heiman D."/>
            <person name="Howarth C."/>
            <person name="Mehta T."/>
            <person name="Neiman D."/>
            <person name="Pearson M."/>
            <person name="Roberts A."/>
            <person name="Saif S."/>
            <person name="Shea T."/>
            <person name="Shenoy N."/>
            <person name="Sisk P."/>
            <person name="Stolte C."/>
            <person name="Sykes S."/>
            <person name="White J."/>
            <person name="Yandava C."/>
            <person name="Haas B."/>
            <person name="Nusbaum C."/>
            <person name="Birren B."/>
        </authorList>
    </citation>
    <scope>NUCLEOTIDE SEQUENCE [LARGE SCALE GENOMIC DNA]</scope>
    <source>
        <strain evidence="3">ATCC 50818</strain>
    </source>
</reference>
<dbReference type="SUPFAM" id="SSF82185">
    <property type="entry name" value="Histone H3 K4-specific methyltransferase SET7/9 N-terminal domain"/>
    <property type="match status" value="1"/>
</dbReference>
<feature type="compositionally biased region" description="Low complexity" evidence="2">
    <location>
        <begin position="600"/>
        <end position="622"/>
    </location>
</feature>
<feature type="compositionally biased region" description="Low complexity" evidence="2">
    <location>
        <begin position="1093"/>
        <end position="1108"/>
    </location>
</feature>
<feature type="compositionally biased region" description="Basic and acidic residues" evidence="2">
    <location>
        <begin position="1027"/>
        <end position="1037"/>
    </location>
</feature>
<dbReference type="KEGG" id="sre:PTSG_04399"/>
<feature type="compositionally biased region" description="Basic and acidic residues" evidence="2">
    <location>
        <begin position="1264"/>
        <end position="1275"/>
    </location>
</feature>
<dbReference type="InterPro" id="IPR003409">
    <property type="entry name" value="MORN"/>
</dbReference>
<feature type="compositionally biased region" description="Low complexity" evidence="2">
    <location>
        <begin position="361"/>
        <end position="372"/>
    </location>
</feature>
<feature type="compositionally biased region" description="Low complexity" evidence="2">
    <location>
        <begin position="630"/>
        <end position="641"/>
    </location>
</feature>
<feature type="region of interest" description="Disordered" evidence="2">
    <location>
        <begin position="213"/>
        <end position="237"/>
    </location>
</feature>